<comment type="caution">
    <text evidence="1">The sequence shown here is derived from an EMBL/GenBank/DDBJ whole genome shotgun (WGS) entry which is preliminary data.</text>
</comment>
<reference evidence="1" key="1">
    <citation type="submission" date="2022-07" db="EMBL/GenBank/DDBJ databases">
        <title>Genome Sequence of Phlebia brevispora.</title>
        <authorList>
            <person name="Buettner E."/>
        </authorList>
    </citation>
    <scope>NUCLEOTIDE SEQUENCE</scope>
    <source>
        <strain evidence="1">MPL23</strain>
    </source>
</reference>
<keyword evidence="2" id="KW-1185">Reference proteome</keyword>
<dbReference type="EMBL" id="JANHOG010001928">
    <property type="protein sequence ID" value="KAJ3529694.1"/>
    <property type="molecule type" value="Genomic_DNA"/>
</dbReference>
<evidence type="ECO:0000313" key="1">
    <source>
        <dbReference type="EMBL" id="KAJ3529694.1"/>
    </source>
</evidence>
<dbReference type="Proteomes" id="UP001148662">
    <property type="component" value="Unassembled WGS sequence"/>
</dbReference>
<evidence type="ECO:0000313" key="2">
    <source>
        <dbReference type="Proteomes" id="UP001148662"/>
    </source>
</evidence>
<proteinExistence type="predicted"/>
<accession>A0ACC1S0X6</accession>
<sequence length="149" mass="16309">MSTSSNEELDNAKNTPSIVLETVDANGRHGAIASCMPKLSTKEQLSPYFTIAAAACRLISFRDGYQFHANFAESYAAPARWTFIISAICGVAGILVTYFFVPDMTGVDLADEDRKFRDYLAENAWEGVVGEDYSVLADDSSDDEATKTR</sequence>
<protein>
    <submittedName>
        <fullName evidence="1">Uncharacterized protein</fullName>
    </submittedName>
</protein>
<name>A0ACC1S0X6_9APHY</name>
<gene>
    <name evidence="1" type="ORF">NM688_g7819</name>
</gene>
<organism evidence="1 2">
    <name type="scientific">Phlebia brevispora</name>
    <dbReference type="NCBI Taxonomy" id="194682"/>
    <lineage>
        <taxon>Eukaryota</taxon>
        <taxon>Fungi</taxon>
        <taxon>Dikarya</taxon>
        <taxon>Basidiomycota</taxon>
        <taxon>Agaricomycotina</taxon>
        <taxon>Agaricomycetes</taxon>
        <taxon>Polyporales</taxon>
        <taxon>Meruliaceae</taxon>
        <taxon>Phlebia</taxon>
    </lineage>
</organism>